<feature type="domain" description="CSC1/OSCA1-like 7TM region" evidence="8">
    <location>
        <begin position="514"/>
        <end position="576"/>
    </location>
</feature>
<dbReference type="Pfam" id="PF14703">
    <property type="entry name" value="PHM7_cyt"/>
    <property type="match status" value="1"/>
</dbReference>
<feature type="domain" description="CSC1/OSCA1-like N-terminal transmembrane" evidence="9">
    <location>
        <begin position="17"/>
        <end position="162"/>
    </location>
</feature>
<keyword evidence="4 7" id="KW-0812">Transmembrane</keyword>
<comment type="caution">
    <text evidence="11">The sequence shown here is derived from an EMBL/GenBank/DDBJ whole genome shotgun (WGS) entry which is preliminary data.</text>
</comment>
<feature type="transmembrane region" description="Helical" evidence="7">
    <location>
        <begin position="593"/>
        <end position="612"/>
    </location>
</feature>
<dbReference type="AlphaFoldDB" id="A0A9W8INN4"/>
<dbReference type="GO" id="GO:0005227">
    <property type="term" value="F:calcium-activated cation channel activity"/>
    <property type="evidence" value="ECO:0007669"/>
    <property type="project" value="InterPro"/>
</dbReference>
<dbReference type="InterPro" id="IPR003864">
    <property type="entry name" value="CSC1/OSCA1-like_7TM"/>
</dbReference>
<dbReference type="Pfam" id="PF02714">
    <property type="entry name" value="RSN1_7TM"/>
    <property type="match status" value="2"/>
</dbReference>
<dbReference type="Pfam" id="PF13967">
    <property type="entry name" value="RSN1_TM"/>
    <property type="match status" value="1"/>
</dbReference>
<reference evidence="11" key="1">
    <citation type="submission" date="2022-07" db="EMBL/GenBank/DDBJ databases">
        <title>Phylogenomic reconstructions and comparative analyses of Kickxellomycotina fungi.</title>
        <authorList>
            <person name="Reynolds N.K."/>
            <person name="Stajich J.E."/>
            <person name="Barry K."/>
            <person name="Grigoriev I.V."/>
            <person name="Crous P."/>
            <person name="Smith M.E."/>
        </authorList>
    </citation>
    <scope>NUCLEOTIDE SEQUENCE</scope>
    <source>
        <strain evidence="11">RSA 476</strain>
    </source>
</reference>
<evidence type="ECO:0000259" key="9">
    <source>
        <dbReference type="Pfam" id="PF13967"/>
    </source>
</evidence>
<feature type="transmembrane region" description="Helical" evidence="7">
    <location>
        <begin position="519"/>
        <end position="542"/>
    </location>
</feature>
<evidence type="ECO:0000259" key="10">
    <source>
        <dbReference type="Pfam" id="PF14703"/>
    </source>
</evidence>
<evidence type="ECO:0000256" key="2">
    <source>
        <dbReference type="ARBA" id="ARBA00007779"/>
    </source>
</evidence>
<protein>
    <submittedName>
        <fullName evidence="11">Phosphate metabolism protein 7</fullName>
    </submittedName>
</protein>
<feature type="transmembrane region" description="Helical" evidence="7">
    <location>
        <begin position="144"/>
        <end position="170"/>
    </location>
</feature>
<feature type="domain" description="CSC1/OSCA1-like 7TM region" evidence="8">
    <location>
        <begin position="393"/>
        <end position="511"/>
    </location>
</feature>
<evidence type="ECO:0000313" key="11">
    <source>
        <dbReference type="EMBL" id="KAJ2867292.1"/>
    </source>
</evidence>
<dbReference type="InterPro" id="IPR032880">
    <property type="entry name" value="CSC1/OSCA1-like_N"/>
</dbReference>
<feature type="domain" description="CSC1/OSCA1-like cytosolic" evidence="10">
    <location>
        <begin position="189"/>
        <end position="373"/>
    </location>
</feature>
<dbReference type="PANTHER" id="PTHR13018:SF139">
    <property type="entry name" value="PHOSPHATE METABOLISM PROTEIN 7"/>
    <property type="match status" value="1"/>
</dbReference>
<comment type="subcellular location">
    <subcellularLocation>
        <location evidence="1">Membrane</location>
        <topology evidence="1">Multi-pass membrane protein</topology>
    </subcellularLocation>
</comment>
<organism evidence="11 12">
    <name type="scientific">Coemansia aciculifera</name>
    <dbReference type="NCBI Taxonomy" id="417176"/>
    <lineage>
        <taxon>Eukaryota</taxon>
        <taxon>Fungi</taxon>
        <taxon>Fungi incertae sedis</taxon>
        <taxon>Zoopagomycota</taxon>
        <taxon>Kickxellomycotina</taxon>
        <taxon>Kickxellomycetes</taxon>
        <taxon>Kickxellales</taxon>
        <taxon>Kickxellaceae</taxon>
        <taxon>Coemansia</taxon>
    </lineage>
</organism>
<evidence type="ECO:0000256" key="7">
    <source>
        <dbReference type="SAM" id="Phobius"/>
    </source>
</evidence>
<gene>
    <name evidence="11" type="primary">PHM7_1</name>
    <name evidence="11" type="ORF">GGH94_000921</name>
</gene>
<evidence type="ECO:0000256" key="4">
    <source>
        <dbReference type="ARBA" id="ARBA00022692"/>
    </source>
</evidence>
<name>A0A9W8INN4_9FUNG</name>
<feature type="transmembrane region" description="Helical" evidence="7">
    <location>
        <begin position="103"/>
        <end position="120"/>
    </location>
</feature>
<comment type="similarity">
    <text evidence="2">Belongs to the CSC1 (TC 1.A.17) family.</text>
</comment>
<dbReference type="InterPro" id="IPR045122">
    <property type="entry name" value="Csc1-like"/>
</dbReference>
<keyword evidence="3" id="KW-0813">Transport</keyword>
<dbReference type="InterPro" id="IPR027815">
    <property type="entry name" value="CSC1/OSCA1-like_cyt"/>
</dbReference>
<evidence type="ECO:0000259" key="8">
    <source>
        <dbReference type="Pfam" id="PF02714"/>
    </source>
</evidence>
<evidence type="ECO:0000256" key="1">
    <source>
        <dbReference type="ARBA" id="ARBA00004141"/>
    </source>
</evidence>
<feature type="transmembrane region" description="Helical" evidence="7">
    <location>
        <begin position="14"/>
        <end position="38"/>
    </location>
</feature>
<keyword evidence="12" id="KW-1185">Reference proteome</keyword>
<dbReference type="EMBL" id="JANBUY010000021">
    <property type="protein sequence ID" value="KAJ2867292.1"/>
    <property type="molecule type" value="Genomic_DNA"/>
</dbReference>
<evidence type="ECO:0000256" key="3">
    <source>
        <dbReference type="ARBA" id="ARBA00022448"/>
    </source>
</evidence>
<dbReference type="GO" id="GO:0005886">
    <property type="term" value="C:plasma membrane"/>
    <property type="evidence" value="ECO:0007669"/>
    <property type="project" value="TreeGrafter"/>
</dbReference>
<sequence>MVDTSLISVENPSLATFLSALVFYFVVSAAVFSVFCAVRRKKQRIYAPRTGAVLYCRRAEPVYESTSFSWIIATCKVDGDAIFRVAGPDAAMFMHSLRSSMQVFLTFAAIALPTLLAVDIDNRGESQSLDRLTMSNIEDYDGRVWAHIAMFAAFSVIALYVTLGDIWYYISIRQRHLQDPDYQKQLRANTVIVTGIPSSQSMEQVLHDMFGSLPGGIAKISPCLSSPAIRQLVEMRKWHVSALESDVCRYLVRVYRRCKRDKWQAVERPLAYIKLPTRLSIFSHIGIFRGEKADSIAYHCREIVQLNNDICTLRASMPEAAEISTSAIVVFNSQQSAHEAARPTASAKWYKRAITMACWPRFSDTDPTEVNWSGVNVGARLRRLYEFVSRIFIFTIITLWIFPVSLSFEGQPTKWHKELTLMNYVMCFEVVDAFIIPVAASTIFSSLDTFIHNPVAAVTKIVAEIPTVSTFFMAYVLMRALTNSAMDIARVVHLLHHSIVKAISGHTPRIYSAMYSPMAPLMAVTATVYYALFSFVYAYKFMNVYDDTSFRLGGRIAVKLLQQRWISLYVSQAIFCSAFAIRTSTRKTTQARLQLVFACMTLVGTFAVHMVAKRRIYPELLYPGMPSAEADEGVQEDRTACGNFDAKPAEATDLRLCIDRIRDNPSIQEMSQSTLPRQLFIDSSADSHSGRVLPLDKINMEQLLGSAAPLAYEPWRVDPRPETARVGPGARLLRDLATNAPLLWQDEMTDPGYVFIWLPVIQIEDDTELLADMHPTNQECTVQPGGILERRSSCKTTGVVEGNTEEPSCIDIQTIADMLYAEIDYRLGSYGCVVTMHAVLDKLGIHASTPTRPENPVHPMMRRA</sequence>
<evidence type="ECO:0000256" key="6">
    <source>
        <dbReference type="ARBA" id="ARBA00023136"/>
    </source>
</evidence>
<feature type="transmembrane region" description="Helical" evidence="7">
    <location>
        <begin position="387"/>
        <end position="406"/>
    </location>
</feature>
<dbReference type="PANTHER" id="PTHR13018">
    <property type="entry name" value="PROBABLE MEMBRANE PROTEIN DUF221-RELATED"/>
    <property type="match status" value="1"/>
</dbReference>
<evidence type="ECO:0000313" key="12">
    <source>
        <dbReference type="Proteomes" id="UP001140074"/>
    </source>
</evidence>
<evidence type="ECO:0000256" key="5">
    <source>
        <dbReference type="ARBA" id="ARBA00022989"/>
    </source>
</evidence>
<feature type="transmembrane region" description="Helical" evidence="7">
    <location>
        <begin position="421"/>
        <end position="444"/>
    </location>
</feature>
<proteinExistence type="inferred from homology"/>
<dbReference type="Proteomes" id="UP001140074">
    <property type="component" value="Unassembled WGS sequence"/>
</dbReference>
<keyword evidence="6 7" id="KW-0472">Membrane</keyword>
<accession>A0A9W8INN4</accession>
<keyword evidence="5 7" id="KW-1133">Transmembrane helix</keyword>